<organism evidence="1 2">
    <name type="scientific">Steinernema glaseri</name>
    <dbReference type="NCBI Taxonomy" id="37863"/>
    <lineage>
        <taxon>Eukaryota</taxon>
        <taxon>Metazoa</taxon>
        <taxon>Ecdysozoa</taxon>
        <taxon>Nematoda</taxon>
        <taxon>Chromadorea</taxon>
        <taxon>Rhabditida</taxon>
        <taxon>Tylenchina</taxon>
        <taxon>Panagrolaimomorpha</taxon>
        <taxon>Strongyloidoidea</taxon>
        <taxon>Steinernematidae</taxon>
        <taxon>Steinernema</taxon>
    </lineage>
</organism>
<dbReference type="Proteomes" id="UP000095287">
    <property type="component" value="Unplaced"/>
</dbReference>
<evidence type="ECO:0000313" key="1">
    <source>
        <dbReference type="Proteomes" id="UP000095287"/>
    </source>
</evidence>
<evidence type="ECO:0000313" key="2">
    <source>
        <dbReference type="WBParaSite" id="L893_g12785.t1"/>
    </source>
</evidence>
<proteinExistence type="predicted"/>
<sequence length="251" mass="28923">MYQPGHHMQPTFYGATPLHGYQHPWTTTPLLLETCQPASLIERLLCMARSQETYNILRSAATTERREIERANEAYPLNGVFMEWATHLLQTAASRGDAPINAYQWKQAVVFIGETLRSQGLDSGQLCDQWFQMNQQLYHFLLTRYISIVEEAKFYRAQRSGPFFFRFFLCFASHFAKHAVSLGMSPSEYLRQAEELLKEPSFLPKPGCVVHKGGKKNKGWLLYLDTRGADGVFIKTLYLKDQFHPKPVQHT</sequence>
<dbReference type="AlphaFoldDB" id="A0A1I7Y5D7"/>
<name>A0A1I7Y5D7_9BILA</name>
<reference evidence="2" key="1">
    <citation type="submission" date="2016-11" db="UniProtKB">
        <authorList>
            <consortium name="WormBaseParasite"/>
        </authorList>
    </citation>
    <scope>IDENTIFICATION</scope>
</reference>
<protein>
    <submittedName>
        <fullName evidence="2">DUF1738 domain-containing protein</fullName>
    </submittedName>
</protein>
<keyword evidence="1" id="KW-1185">Reference proteome</keyword>
<dbReference type="WBParaSite" id="L893_g12785.t1">
    <property type="protein sequence ID" value="L893_g12785.t1"/>
    <property type="gene ID" value="L893_g12785"/>
</dbReference>
<accession>A0A1I7Y5D7</accession>